<proteinExistence type="predicted"/>
<dbReference type="Pfam" id="PF03476">
    <property type="entry name" value="MOSC_N"/>
    <property type="match status" value="1"/>
</dbReference>
<gene>
    <name evidence="2" type="ORF">SAMN05660710_03001</name>
</gene>
<dbReference type="InterPro" id="IPR005302">
    <property type="entry name" value="MoCF_Sase_C"/>
</dbReference>
<evidence type="ECO:0000313" key="2">
    <source>
        <dbReference type="EMBL" id="SCY83785.1"/>
    </source>
</evidence>
<dbReference type="InterPro" id="IPR005303">
    <property type="entry name" value="MOCOS_middle"/>
</dbReference>
<evidence type="ECO:0000313" key="3">
    <source>
        <dbReference type="Proteomes" id="UP000199502"/>
    </source>
</evidence>
<organism evidence="2 3">
    <name type="scientific">Paracoccus tibetensis</name>
    <dbReference type="NCBI Taxonomy" id="336292"/>
    <lineage>
        <taxon>Bacteria</taxon>
        <taxon>Pseudomonadati</taxon>
        <taxon>Pseudomonadota</taxon>
        <taxon>Alphaproteobacteria</taxon>
        <taxon>Rhodobacterales</taxon>
        <taxon>Paracoccaceae</taxon>
        <taxon>Paracoccus</taxon>
    </lineage>
</organism>
<evidence type="ECO:0000259" key="1">
    <source>
        <dbReference type="PROSITE" id="PS51340"/>
    </source>
</evidence>
<dbReference type="GO" id="GO:0003824">
    <property type="term" value="F:catalytic activity"/>
    <property type="evidence" value="ECO:0007669"/>
    <property type="project" value="InterPro"/>
</dbReference>
<dbReference type="AlphaFoldDB" id="A0A1G5J5Z0"/>
<feature type="domain" description="MOSC" evidence="1">
    <location>
        <begin position="102"/>
        <end position="253"/>
    </location>
</feature>
<sequence length="253" mass="28118">MSIRLALIRRHPVKSVGGEGLERVHLTPARRLPGDREWAILTESGERLALASQTEGAPDRWLPKSAFLRGVLSPAVQAVEGGWQDGRLTLRHPSQGSLSIDPETEGQLLIDWLRPLWPADAAPPTRLVRGAAIWTDQKWPWISILSLDSLQDLENRLGRPLGTHRWRANLWIEGASPFAERDWMGRVIRIGAAELRVTDHVGRCDATSADTSTGTRDGDMVADLRRLYGHTQFGIFAEVVTGAEIRIQDEVLP</sequence>
<accession>A0A1G5J5Z0</accession>
<reference evidence="2 3" key="1">
    <citation type="submission" date="2016-10" db="EMBL/GenBank/DDBJ databases">
        <authorList>
            <person name="de Groot N.N."/>
        </authorList>
    </citation>
    <scope>NUCLEOTIDE SEQUENCE [LARGE SCALE GENOMIC DNA]</scope>
    <source>
        <strain evidence="2 3">CGMCC 1.8925</strain>
    </source>
</reference>
<dbReference type="PROSITE" id="PS51340">
    <property type="entry name" value="MOSC"/>
    <property type="match status" value="1"/>
</dbReference>
<dbReference type="GO" id="GO:0030170">
    <property type="term" value="F:pyridoxal phosphate binding"/>
    <property type="evidence" value="ECO:0007669"/>
    <property type="project" value="InterPro"/>
</dbReference>
<dbReference type="Pfam" id="PF03473">
    <property type="entry name" value="MOSC"/>
    <property type="match status" value="1"/>
</dbReference>
<dbReference type="InterPro" id="IPR011037">
    <property type="entry name" value="Pyrv_Knase-like_insert_dom_sf"/>
</dbReference>
<dbReference type="STRING" id="336292.SAMN05660710_03001"/>
<dbReference type="Gene3D" id="2.40.33.20">
    <property type="entry name" value="PK beta-barrel domain-like"/>
    <property type="match status" value="1"/>
</dbReference>
<dbReference type="OrthoDB" id="581532at2"/>
<keyword evidence="3" id="KW-1185">Reference proteome</keyword>
<dbReference type="EMBL" id="FMVT01000011">
    <property type="protein sequence ID" value="SCY83785.1"/>
    <property type="molecule type" value="Genomic_DNA"/>
</dbReference>
<name>A0A1G5J5Z0_9RHOB</name>
<dbReference type="GO" id="GO:0030151">
    <property type="term" value="F:molybdenum ion binding"/>
    <property type="evidence" value="ECO:0007669"/>
    <property type="project" value="InterPro"/>
</dbReference>
<dbReference type="RefSeq" id="WP_090746366.1">
    <property type="nucleotide sequence ID" value="NZ_FMVT01000011.1"/>
</dbReference>
<protein>
    <recommendedName>
        <fullName evidence="1">MOSC domain-containing protein</fullName>
    </recommendedName>
</protein>
<dbReference type="SUPFAM" id="SSF50800">
    <property type="entry name" value="PK beta-barrel domain-like"/>
    <property type="match status" value="1"/>
</dbReference>
<dbReference type="Proteomes" id="UP000199502">
    <property type="component" value="Unassembled WGS sequence"/>
</dbReference>